<dbReference type="STRING" id="42253.NITMOv2_4842"/>
<dbReference type="Proteomes" id="UP000069205">
    <property type="component" value="Chromosome"/>
</dbReference>
<protein>
    <submittedName>
        <fullName evidence="1">Uncharacterized protein</fullName>
    </submittedName>
</protein>
<dbReference type="RefSeq" id="WP_053381903.1">
    <property type="nucleotide sequence ID" value="NZ_CP011801.1"/>
</dbReference>
<evidence type="ECO:0000313" key="1">
    <source>
        <dbReference type="EMBL" id="ALA61210.1"/>
    </source>
</evidence>
<proteinExistence type="predicted"/>
<keyword evidence="2" id="KW-1185">Reference proteome</keyword>
<sequence length="490" mass="55310">MHYKWIPLTASADLQKITTAISSEYDPGGVARRLQDGISVAVKGILIEYRYIDKDYRSTYYSLYSKKGQSYRPDCVRLHFFDETVSFDEKKLKLSTPDGRLDDHYFGYMVLRPTGMATIGRSVVSPNVRSGAKGAVITSPHKVHLLGYKLMLQGFPSMDQHIDISVCAHAACWSILRHYSERYSIYREFLVHDITMMAQEFNPGGLVPSKGLQVSHAERVFQAAGTFPVHVARTHNSDHSFYRQLHAYVDSGFPLFAAMHERRHAVAVVGYDWSGAGPGTNKGMRYAWETVKSLVVVDDNHLPYLSISAHDRATKAKEPRYSAQNIDAFIVALPEKVYYPADAVDRLVPNLFDWASLVDLPKREEAYVRYFITTGSSFRSFMRSRESEFDPRLMALVMSMPFAQFVWVVEIATATDWGNGQISARVVLDATASLRELLPYWLFHGRKTAIVFDRMRVGSGHAGVHQLQLTGMETTALTRMAQNLSPISPK</sequence>
<dbReference type="EMBL" id="CP011801">
    <property type="protein sequence ID" value="ALA61210.1"/>
    <property type="molecule type" value="Genomic_DNA"/>
</dbReference>
<dbReference type="OrthoDB" id="6782387at2"/>
<reference evidence="1 2" key="1">
    <citation type="journal article" date="2015" name="Proc. Natl. Acad. Sci. U.S.A.">
        <title>Expanded metabolic versatility of ubiquitous nitrite-oxidizing bacteria from the genus Nitrospira.</title>
        <authorList>
            <person name="Koch H."/>
            <person name="Lucker S."/>
            <person name="Albertsen M."/>
            <person name="Kitzinger K."/>
            <person name="Herbold C."/>
            <person name="Spieck E."/>
            <person name="Nielsen P.H."/>
            <person name="Wagner M."/>
            <person name="Daims H."/>
        </authorList>
    </citation>
    <scope>NUCLEOTIDE SEQUENCE [LARGE SCALE GENOMIC DNA]</scope>
    <source>
        <strain evidence="1 2">NSP M-1</strain>
    </source>
</reference>
<gene>
    <name evidence="1" type="ORF">NITMOv2_4842</name>
</gene>
<organism evidence="1 2">
    <name type="scientific">Nitrospira moscoviensis</name>
    <dbReference type="NCBI Taxonomy" id="42253"/>
    <lineage>
        <taxon>Bacteria</taxon>
        <taxon>Pseudomonadati</taxon>
        <taxon>Nitrospirota</taxon>
        <taxon>Nitrospiria</taxon>
        <taxon>Nitrospirales</taxon>
        <taxon>Nitrospiraceae</taxon>
        <taxon>Nitrospira</taxon>
    </lineage>
</organism>
<evidence type="ECO:0000313" key="2">
    <source>
        <dbReference type="Proteomes" id="UP000069205"/>
    </source>
</evidence>
<dbReference type="PATRIC" id="fig|42253.5.peg.4775"/>
<accession>A0A0K2GJS9</accession>
<name>A0A0K2GJS9_NITMO</name>
<dbReference type="KEGG" id="nmv:NITMOv2_4842"/>
<dbReference type="AlphaFoldDB" id="A0A0K2GJS9"/>